<proteinExistence type="predicted"/>
<dbReference type="Proteomes" id="UP000777935">
    <property type="component" value="Unassembled WGS sequence"/>
</dbReference>
<name>A0ABX2IZQ6_9RHOB</name>
<keyword evidence="2" id="KW-1185">Reference proteome</keyword>
<protein>
    <submittedName>
        <fullName evidence="1">Uncharacterized protein</fullName>
    </submittedName>
</protein>
<reference evidence="1 2" key="1">
    <citation type="submission" date="2020-06" db="EMBL/GenBank/DDBJ databases">
        <title>Sulfitobacter algicola sp. nov., isolated from green algae.</title>
        <authorList>
            <person name="Wang C."/>
        </authorList>
    </citation>
    <scope>NUCLEOTIDE SEQUENCE [LARGE SCALE GENOMIC DNA]</scope>
    <source>
        <strain evidence="1 2">1151</strain>
    </source>
</reference>
<accession>A0ABX2IZQ6</accession>
<evidence type="ECO:0000313" key="1">
    <source>
        <dbReference type="EMBL" id="NSX56920.1"/>
    </source>
</evidence>
<gene>
    <name evidence="1" type="ORF">HRQ87_19245</name>
</gene>
<organism evidence="1 2">
    <name type="scientific">Parasulfitobacter algicola</name>
    <dbReference type="NCBI Taxonomy" id="2614809"/>
    <lineage>
        <taxon>Bacteria</taxon>
        <taxon>Pseudomonadati</taxon>
        <taxon>Pseudomonadota</taxon>
        <taxon>Alphaproteobacteria</taxon>
        <taxon>Rhodobacterales</taxon>
        <taxon>Roseobacteraceae</taxon>
        <taxon>Parasulfitobacter</taxon>
    </lineage>
</organism>
<comment type="caution">
    <text evidence="1">The sequence shown here is derived from an EMBL/GenBank/DDBJ whole genome shotgun (WGS) entry which is preliminary data.</text>
</comment>
<evidence type="ECO:0000313" key="2">
    <source>
        <dbReference type="Proteomes" id="UP000777935"/>
    </source>
</evidence>
<dbReference type="EMBL" id="JABUFE010000024">
    <property type="protein sequence ID" value="NSX56920.1"/>
    <property type="molecule type" value="Genomic_DNA"/>
</dbReference>
<sequence>MDNLDPSKSIAISYDDLNRLVQVAEGVPAAHGGAPVPVEDYAYDEEVNRTASHLSTIYTSNAHT</sequence>
<dbReference type="RefSeq" id="WP_174140070.1">
    <property type="nucleotide sequence ID" value="NZ_JABUFE010000024.1"/>
</dbReference>